<dbReference type="SUPFAM" id="SSF55729">
    <property type="entry name" value="Acyl-CoA N-acyltransferases (Nat)"/>
    <property type="match status" value="1"/>
</dbReference>
<evidence type="ECO:0000313" key="2">
    <source>
        <dbReference type="EMBL" id="MDW5593976.1"/>
    </source>
</evidence>
<sequence>MSALADAIVAGGLSPALPMRELEAVEIAGYRDQWSAVPPVVAERYGVADATLPGGIHCLTVADQPGRRVVNHALGIDPVRPLAPRTLDAIERFFAVRGLPALAAVAEGAPAERQLHARGWRRDVAWMKFARAVDAPLPLRGDCPFEIQRVPLHDRLRLGELLARAFELPAGLAPWLGAIACRPGWECLGAYAGERLVATGSLYVAGGAGWVTWGATDPAARGQGAQAALLAARIEMARRRRLRLLVAETGERGSGQRDVSYRNLLGAGFHEVCVRPFWCRDR</sequence>
<organism evidence="2 3">
    <name type="scientific">Conexibacter stalactiti</name>
    <dbReference type="NCBI Taxonomy" id="1940611"/>
    <lineage>
        <taxon>Bacteria</taxon>
        <taxon>Bacillati</taxon>
        <taxon>Actinomycetota</taxon>
        <taxon>Thermoleophilia</taxon>
        <taxon>Solirubrobacterales</taxon>
        <taxon>Conexibacteraceae</taxon>
        <taxon>Conexibacter</taxon>
    </lineage>
</organism>
<dbReference type="InterPro" id="IPR016181">
    <property type="entry name" value="Acyl_CoA_acyltransferase"/>
</dbReference>
<dbReference type="EMBL" id="JAWSTH010000011">
    <property type="protein sequence ID" value="MDW5593976.1"/>
    <property type="molecule type" value="Genomic_DNA"/>
</dbReference>
<comment type="caution">
    <text evidence="2">The sequence shown here is derived from an EMBL/GenBank/DDBJ whole genome shotgun (WGS) entry which is preliminary data.</text>
</comment>
<dbReference type="RefSeq" id="WP_318596234.1">
    <property type="nucleotide sequence ID" value="NZ_JAWSTH010000011.1"/>
</dbReference>
<gene>
    <name evidence="2" type="ORF">R7226_06505</name>
</gene>
<dbReference type="PROSITE" id="PS51186">
    <property type="entry name" value="GNAT"/>
    <property type="match status" value="1"/>
</dbReference>
<protein>
    <recommendedName>
        <fullName evidence="1">N-acetyltransferase domain-containing protein</fullName>
    </recommendedName>
</protein>
<reference evidence="3" key="1">
    <citation type="submission" date="2023-07" db="EMBL/GenBank/DDBJ databases">
        <title>Conexibacter stalactiti sp. nov., isolated from stalactites in a lava cave and emended description of the genus Conexibacter.</title>
        <authorList>
            <person name="Lee S.D."/>
        </authorList>
    </citation>
    <scope>NUCLEOTIDE SEQUENCE [LARGE SCALE GENOMIC DNA]</scope>
    <source>
        <strain evidence="3">KCTC 39840</strain>
    </source>
</reference>
<feature type="domain" description="N-acetyltransferase" evidence="1">
    <location>
        <begin position="145"/>
        <end position="282"/>
    </location>
</feature>
<proteinExistence type="predicted"/>
<evidence type="ECO:0000313" key="3">
    <source>
        <dbReference type="Proteomes" id="UP001284601"/>
    </source>
</evidence>
<name>A0ABU4HKX5_9ACTN</name>
<evidence type="ECO:0000259" key="1">
    <source>
        <dbReference type="PROSITE" id="PS51186"/>
    </source>
</evidence>
<dbReference type="Gene3D" id="3.40.630.30">
    <property type="match status" value="1"/>
</dbReference>
<accession>A0ABU4HKX5</accession>
<dbReference type="InterPro" id="IPR000182">
    <property type="entry name" value="GNAT_dom"/>
</dbReference>
<keyword evidence="3" id="KW-1185">Reference proteome</keyword>
<dbReference type="Proteomes" id="UP001284601">
    <property type="component" value="Unassembled WGS sequence"/>
</dbReference>